<dbReference type="InterPro" id="IPR011006">
    <property type="entry name" value="CheY-like_superfamily"/>
</dbReference>
<dbReference type="Pfam" id="PF04397">
    <property type="entry name" value="LytTR"/>
    <property type="match status" value="1"/>
</dbReference>
<dbReference type="PROSITE" id="PS50930">
    <property type="entry name" value="HTH_LYTTR"/>
    <property type="match status" value="1"/>
</dbReference>
<dbReference type="SUPFAM" id="SSF52172">
    <property type="entry name" value="CheY-like"/>
    <property type="match status" value="1"/>
</dbReference>
<dbReference type="PANTHER" id="PTHR37299">
    <property type="entry name" value="TRANSCRIPTIONAL REGULATOR-RELATED"/>
    <property type="match status" value="1"/>
</dbReference>
<proteinExistence type="predicted"/>
<evidence type="ECO:0000256" key="2">
    <source>
        <dbReference type="ARBA" id="ARBA00024867"/>
    </source>
</evidence>
<keyword evidence="7" id="KW-1185">Reference proteome</keyword>
<evidence type="ECO:0000259" key="5">
    <source>
        <dbReference type="PROSITE" id="PS50930"/>
    </source>
</evidence>
<reference evidence="6 7" key="1">
    <citation type="submission" date="2018-05" db="EMBL/GenBank/DDBJ databases">
        <title>The Hungate 1000. A catalogue of reference genomes from the rumen microbiome.</title>
        <authorList>
            <person name="Kelly W."/>
        </authorList>
    </citation>
    <scope>NUCLEOTIDE SEQUENCE [LARGE SCALE GENOMIC DNA]</scope>
    <source>
        <strain evidence="6 7">NLAE-zl-C242</strain>
    </source>
</reference>
<comment type="caution">
    <text evidence="6">The sequence shown here is derived from an EMBL/GenBank/DDBJ whole genome shotgun (WGS) entry which is preliminary data.</text>
</comment>
<organism evidence="6 7">
    <name type="scientific">Faecalicatena orotica</name>
    <dbReference type="NCBI Taxonomy" id="1544"/>
    <lineage>
        <taxon>Bacteria</taxon>
        <taxon>Bacillati</taxon>
        <taxon>Bacillota</taxon>
        <taxon>Clostridia</taxon>
        <taxon>Lachnospirales</taxon>
        <taxon>Lachnospiraceae</taxon>
        <taxon>Faecalicatena</taxon>
    </lineage>
</organism>
<dbReference type="GO" id="GO:0003677">
    <property type="term" value="F:DNA binding"/>
    <property type="evidence" value="ECO:0007669"/>
    <property type="project" value="InterPro"/>
</dbReference>
<dbReference type="RefSeq" id="WP_109733736.1">
    <property type="nucleotide sequence ID" value="NZ_BAAACK010000008.1"/>
</dbReference>
<sequence length="236" mass="27091">MVKIAVVDDEEQERKTLSQYFIELQKELGEELKVQTYASGEEFLPAYDDSFSLVCLDIDLDGMDGLDTAKKLREMDNEVTIIFVTNMAQMAIRGYEVRALDFVVKPVNYYSFAMKMKSALSIIGNKKSRNIVVTTPNGIQKFSTDHLYYVEVEGHYLYYHTDEGEFKQKASMKELEDKLAGLSFKRCNNCYLVNLKYVDCVNKEDIKVGGQWLKISRPRKKEFLQALANYMGGVSL</sequence>
<dbReference type="Gene3D" id="2.40.50.1020">
    <property type="entry name" value="LytTr DNA-binding domain"/>
    <property type="match status" value="1"/>
</dbReference>
<evidence type="ECO:0000256" key="1">
    <source>
        <dbReference type="ARBA" id="ARBA00018672"/>
    </source>
</evidence>
<dbReference type="InterPro" id="IPR001789">
    <property type="entry name" value="Sig_transdc_resp-reg_receiver"/>
</dbReference>
<dbReference type="OrthoDB" id="9788600at2"/>
<dbReference type="InterPro" id="IPR046947">
    <property type="entry name" value="LytR-like"/>
</dbReference>
<evidence type="ECO:0000313" key="6">
    <source>
        <dbReference type="EMBL" id="PWJ20710.1"/>
    </source>
</evidence>
<dbReference type="Gene3D" id="3.40.50.2300">
    <property type="match status" value="1"/>
</dbReference>
<dbReference type="SMART" id="SM00850">
    <property type="entry name" value="LytTR"/>
    <property type="match status" value="1"/>
</dbReference>
<evidence type="ECO:0000259" key="4">
    <source>
        <dbReference type="PROSITE" id="PS50110"/>
    </source>
</evidence>
<comment type="function">
    <text evidence="2">May play the central regulatory role in sporulation. It may be an element of the effector pathway responsible for the activation of sporulation genes in response to nutritional stress. Spo0A may act in concert with spo0H (a sigma factor) to control the expression of some genes that are critical to the sporulation process.</text>
</comment>
<dbReference type="AlphaFoldDB" id="A0A2Y9BPL3"/>
<feature type="modified residue" description="4-aspartylphosphate" evidence="3">
    <location>
        <position position="57"/>
    </location>
</feature>
<dbReference type="GO" id="GO:0000156">
    <property type="term" value="F:phosphorelay response regulator activity"/>
    <property type="evidence" value="ECO:0007669"/>
    <property type="project" value="InterPro"/>
</dbReference>
<gene>
    <name evidence="6" type="ORF">A8806_12126</name>
</gene>
<protein>
    <recommendedName>
        <fullName evidence="1">Stage 0 sporulation protein A homolog</fullName>
    </recommendedName>
</protein>
<dbReference type="PROSITE" id="PS50110">
    <property type="entry name" value="RESPONSE_REGULATORY"/>
    <property type="match status" value="1"/>
</dbReference>
<name>A0A2Y9BPL3_9FIRM</name>
<keyword evidence="3" id="KW-0597">Phosphoprotein</keyword>
<dbReference type="PANTHER" id="PTHR37299:SF1">
    <property type="entry name" value="STAGE 0 SPORULATION PROTEIN A HOMOLOG"/>
    <property type="match status" value="1"/>
</dbReference>
<dbReference type="Pfam" id="PF00072">
    <property type="entry name" value="Response_reg"/>
    <property type="match status" value="1"/>
</dbReference>
<evidence type="ECO:0000256" key="3">
    <source>
        <dbReference type="PROSITE-ProRule" id="PRU00169"/>
    </source>
</evidence>
<dbReference type="Proteomes" id="UP000245845">
    <property type="component" value="Unassembled WGS sequence"/>
</dbReference>
<dbReference type="InterPro" id="IPR007492">
    <property type="entry name" value="LytTR_DNA-bd_dom"/>
</dbReference>
<dbReference type="EMBL" id="QGDL01000021">
    <property type="protein sequence ID" value="PWJ20710.1"/>
    <property type="molecule type" value="Genomic_DNA"/>
</dbReference>
<feature type="domain" description="Response regulatory" evidence="4">
    <location>
        <begin position="3"/>
        <end position="120"/>
    </location>
</feature>
<evidence type="ECO:0000313" key="7">
    <source>
        <dbReference type="Proteomes" id="UP000245845"/>
    </source>
</evidence>
<accession>A0A2Y9BPL3</accession>
<dbReference type="SMART" id="SM00448">
    <property type="entry name" value="REC"/>
    <property type="match status" value="1"/>
</dbReference>
<feature type="domain" description="HTH LytTR-type" evidence="5">
    <location>
        <begin position="131"/>
        <end position="229"/>
    </location>
</feature>